<protein>
    <submittedName>
        <fullName evidence="2">Uncharacterized protein</fullName>
    </submittedName>
</protein>
<evidence type="ECO:0000256" key="1">
    <source>
        <dbReference type="SAM" id="MobiDB-lite"/>
    </source>
</evidence>
<dbReference type="AlphaFoldDB" id="A0A6C0BAY3"/>
<evidence type="ECO:0000313" key="2">
    <source>
        <dbReference type="EMBL" id="QHS89425.1"/>
    </source>
</evidence>
<accession>A0A6C0BAY3</accession>
<dbReference type="Pfam" id="PF01633">
    <property type="entry name" value="Choline_kinase"/>
    <property type="match status" value="1"/>
</dbReference>
<reference evidence="2" key="1">
    <citation type="journal article" date="2020" name="Nature">
        <title>Giant virus diversity and host interactions through global metagenomics.</title>
        <authorList>
            <person name="Schulz F."/>
            <person name="Roux S."/>
            <person name="Paez-Espino D."/>
            <person name="Jungbluth S."/>
            <person name="Walsh D.A."/>
            <person name="Denef V.J."/>
            <person name="McMahon K.D."/>
            <person name="Konstantinidis K.T."/>
            <person name="Eloe-Fadrosh E.A."/>
            <person name="Kyrpides N.C."/>
            <person name="Woyke T."/>
        </authorList>
    </citation>
    <scope>NUCLEOTIDE SEQUENCE</scope>
    <source>
        <strain evidence="2">GVMAG-M-3300010158-60</strain>
    </source>
</reference>
<dbReference type="SUPFAM" id="SSF56112">
    <property type="entry name" value="Protein kinase-like (PK-like)"/>
    <property type="match status" value="1"/>
</dbReference>
<dbReference type="Gene3D" id="1.10.510.10">
    <property type="entry name" value="Transferase(Phosphotransferase) domain 1"/>
    <property type="match status" value="1"/>
</dbReference>
<dbReference type="PANTHER" id="PTHR24362:SF309">
    <property type="entry name" value="PROTEIN KINASE DOMAIN-CONTAINING PROTEIN"/>
    <property type="match status" value="1"/>
</dbReference>
<organism evidence="2">
    <name type="scientific">viral metagenome</name>
    <dbReference type="NCBI Taxonomy" id="1070528"/>
    <lineage>
        <taxon>unclassified sequences</taxon>
        <taxon>metagenomes</taxon>
        <taxon>organismal metagenomes</taxon>
    </lineage>
</organism>
<dbReference type="PANTHER" id="PTHR24362">
    <property type="entry name" value="SERINE/THREONINE-PROTEIN KINASE NEK"/>
    <property type="match status" value="1"/>
</dbReference>
<name>A0A6C0BAY3_9ZZZZ</name>
<dbReference type="EMBL" id="MN739109">
    <property type="protein sequence ID" value="QHS89425.1"/>
    <property type="molecule type" value="Genomic_DNA"/>
</dbReference>
<proteinExistence type="predicted"/>
<sequence>METVENKFMKVLNRDKSNIREIIRALQGETTQILYDYAVQLPTLKIIEDDQRLLVRGAIKNILQLPKNKDKSRFGIMYRNEKNQIYKKIIIDLKERSPIVDFFFELFIPIVLSTNVNVGKNICVPTEIFKNEAIRRNARSSTLASSASSLAASGAPAASSETALFIKMEVIPYNIEEYLSIPRSTTGYQSVLDIISKVATILHNLEKFSFCHNDLHTGNIMLDEDGNVKLIDFGRSSIFFEGNSYGNYIDNLKTINKKTQTNYRPTSCDMAIFLVDLGTRIRDPTLQAFIRSLFIINDINLFDYTMLLFQRNKTKGTELMPHFLYYPWAVYTDFGNNYTTYNPTWDDNHKNLFAYAYSTGNLKPSNVILRVNEMLARLPPSGQPTFEKIPPPQETCPSWCTWLTCGCLRRRGGTRKRTGKKHNKKGKTKRKQ</sequence>
<dbReference type="InterPro" id="IPR011009">
    <property type="entry name" value="Kinase-like_dom_sf"/>
</dbReference>
<feature type="region of interest" description="Disordered" evidence="1">
    <location>
        <begin position="412"/>
        <end position="432"/>
    </location>
</feature>